<accession>A0ABT4XPN9</accession>
<dbReference type="Proteomes" id="UP001210720">
    <property type="component" value="Unassembled WGS sequence"/>
</dbReference>
<sequence>MTGAALSGRTATAREKNSIAAGKSPFLTAHRPAPINAPKFSGRFSSNAEKASNEAEYFASASRAKALDNCALTSIFELSPGRKTATTMPAAEHES</sequence>
<gene>
    <name evidence="2" type="ORF">PFY00_03720</name>
</gene>
<keyword evidence="3" id="KW-1185">Reference proteome</keyword>
<proteinExistence type="predicted"/>
<reference evidence="2 3" key="1">
    <citation type="submission" date="2023-01" db="EMBL/GenBank/DDBJ databases">
        <title>Thalassococcus onchidii sp. nov., isolated from a marine invertebrate from the South China Sea.</title>
        <authorList>
            <person name="Xu S."/>
            <person name="Liu Z."/>
            <person name="Xu Y."/>
        </authorList>
    </citation>
    <scope>NUCLEOTIDE SEQUENCE [LARGE SCALE GENOMIC DNA]</scope>
    <source>
        <strain evidence="2 3">KCTC 32084</strain>
    </source>
</reference>
<comment type="caution">
    <text evidence="2">The sequence shown here is derived from an EMBL/GenBank/DDBJ whole genome shotgun (WGS) entry which is preliminary data.</text>
</comment>
<protein>
    <submittedName>
        <fullName evidence="2">Uncharacterized protein</fullName>
    </submittedName>
</protein>
<organism evidence="2 3">
    <name type="scientific">Thalassococcus lentus</name>
    <dbReference type="NCBI Taxonomy" id="1210524"/>
    <lineage>
        <taxon>Bacteria</taxon>
        <taxon>Pseudomonadati</taxon>
        <taxon>Pseudomonadota</taxon>
        <taxon>Alphaproteobacteria</taxon>
        <taxon>Rhodobacterales</taxon>
        <taxon>Roseobacteraceae</taxon>
        <taxon>Thalassococcus</taxon>
    </lineage>
</organism>
<name>A0ABT4XPN9_9RHOB</name>
<dbReference type="EMBL" id="JAQIOY010000001">
    <property type="protein sequence ID" value="MDA7423823.1"/>
    <property type="molecule type" value="Genomic_DNA"/>
</dbReference>
<evidence type="ECO:0000313" key="3">
    <source>
        <dbReference type="Proteomes" id="UP001210720"/>
    </source>
</evidence>
<evidence type="ECO:0000256" key="1">
    <source>
        <dbReference type="SAM" id="MobiDB-lite"/>
    </source>
</evidence>
<evidence type="ECO:0000313" key="2">
    <source>
        <dbReference type="EMBL" id="MDA7423823.1"/>
    </source>
</evidence>
<feature type="region of interest" description="Disordered" evidence="1">
    <location>
        <begin position="1"/>
        <end position="43"/>
    </location>
</feature>